<keyword evidence="7 11" id="KW-0472">Membrane</keyword>
<evidence type="ECO:0000256" key="6">
    <source>
        <dbReference type="ARBA" id="ARBA00023040"/>
    </source>
</evidence>
<organism evidence="12 13">
    <name type="scientific">Claviceps arundinis</name>
    <dbReference type="NCBI Taxonomy" id="1623583"/>
    <lineage>
        <taxon>Eukaryota</taxon>
        <taxon>Fungi</taxon>
        <taxon>Dikarya</taxon>
        <taxon>Ascomycota</taxon>
        <taxon>Pezizomycotina</taxon>
        <taxon>Sordariomycetes</taxon>
        <taxon>Hypocreomycetidae</taxon>
        <taxon>Hypocreales</taxon>
        <taxon>Clavicipitaceae</taxon>
        <taxon>Claviceps</taxon>
    </lineage>
</organism>
<dbReference type="EMBL" id="SRPS01000020">
    <property type="protein sequence ID" value="KAG5975959.1"/>
    <property type="molecule type" value="Genomic_DNA"/>
</dbReference>
<keyword evidence="3" id="KW-0589">Pheromone response</keyword>
<feature type="transmembrane region" description="Helical" evidence="11">
    <location>
        <begin position="64"/>
        <end position="87"/>
    </location>
</feature>
<feature type="transmembrane region" description="Helical" evidence="11">
    <location>
        <begin position="107"/>
        <end position="128"/>
    </location>
</feature>
<evidence type="ECO:0000256" key="8">
    <source>
        <dbReference type="ARBA" id="ARBA00023170"/>
    </source>
</evidence>
<keyword evidence="6" id="KW-0297">G-protein coupled receptor</keyword>
<dbReference type="InterPro" id="IPR001499">
    <property type="entry name" value="GPCR_STE3"/>
</dbReference>
<dbReference type="Proteomes" id="UP000784919">
    <property type="component" value="Unassembled WGS sequence"/>
</dbReference>
<dbReference type="PANTHER" id="PTHR28097">
    <property type="entry name" value="PHEROMONE A FACTOR RECEPTOR"/>
    <property type="match status" value="1"/>
</dbReference>
<evidence type="ECO:0000256" key="5">
    <source>
        <dbReference type="ARBA" id="ARBA00022989"/>
    </source>
</evidence>
<evidence type="ECO:0000256" key="3">
    <source>
        <dbReference type="ARBA" id="ARBA00022507"/>
    </source>
</evidence>
<evidence type="ECO:0000256" key="4">
    <source>
        <dbReference type="ARBA" id="ARBA00022692"/>
    </source>
</evidence>
<evidence type="ECO:0008006" key="14">
    <source>
        <dbReference type="Google" id="ProtNLM"/>
    </source>
</evidence>
<dbReference type="AlphaFoldDB" id="A0A9P7N051"/>
<comment type="similarity">
    <text evidence="2">Belongs to the G-protein coupled receptor 4 family.</text>
</comment>
<feature type="region of interest" description="Disordered" evidence="10">
    <location>
        <begin position="496"/>
        <end position="516"/>
    </location>
</feature>
<feature type="transmembrane region" description="Helical" evidence="11">
    <location>
        <begin position="33"/>
        <end position="52"/>
    </location>
</feature>
<keyword evidence="8" id="KW-0675">Receptor</keyword>
<evidence type="ECO:0000256" key="11">
    <source>
        <dbReference type="SAM" id="Phobius"/>
    </source>
</evidence>
<sequence length="536" mass="60251">MEPFILTNWLDPRGTSAVVAVVEPLPPFTDPSLTANLVCRVLFSIIANLLCLVPLRLLYRNGEFAAVVFILNVQVKNLDTIVNSLIWRNDDIRSWWPGFGWCDVNVYIQNISIGLFVTCLLAIVRNLARQVGLMRANALTIQERRRRNLCQALIIFPFPIIQLAMTWPLTSQRYLVGTLIGCHWNPHLSWPFLVFFVLPPPIFALITAGYAVLIYKRFRKVAKTTATALSSNRIAQQRSQRARRRLYLMVISILIPFLPVVVALAVFNILQMKMNGVLPYDYNKVHNHELPIPWSTVVLMPSSQISWALMVNCYIPILTSIPIFVFFGMTKDAINDYRRIALFFGLGVLFPSLRQMYDPDKSFTVGDSSFGSRQTQSTVCAPSEAELLGSPVLSSHHVVLGMQNMKSHSSPNFSSHDTVHTGPIPTMATETMMTTRMPGHNPLLFSTRHNLSIPGFMRNCFARSKIPAKDAEHGTCSDPDRSFCVLEQSHQLSGQPSVHTNVWSEDPEPSSLGSSKYMTNSVARGVQVKTFLSREI</sequence>
<proteinExistence type="inferred from homology"/>
<feature type="transmembrane region" description="Helical" evidence="11">
    <location>
        <begin position="246"/>
        <end position="270"/>
    </location>
</feature>
<feature type="transmembrane region" description="Helical" evidence="11">
    <location>
        <begin position="340"/>
        <end position="357"/>
    </location>
</feature>
<evidence type="ECO:0000256" key="1">
    <source>
        <dbReference type="ARBA" id="ARBA00004141"/>
    </source>
</evidence>
<name>A0A9P7N051_9HYPO</name>
<feature type="transmembrane region" description="Helical" evidence="11">
    <location>
        <begin position="190"/>
        <end position="213"/>
    </location>
</feature>
<protein>
    <recommendedName>
        <fullName evidence="14">Pheromone a factor receptor</fullName>
    </recommendedName>
</protein>
<dbReference type="PRINTS" id="PR00899">
    <property type="entry name" value="GPCRSTE3"/>
</dbReference>
<evidence type="ECO:0000256" key="9">
    <source>
        <dbReference type="ARBA" id="ARBA00023224"/>
    </source>
</evidence>
<dbReference type="GO" id="GO:0000750">
    <property type="term" value="P:pheromone-dependent signal transduction involved in conjugation with cellular fusion"/>
    <property type="evidence" value="ECO:0007669"/>
    <property type="project" value="TreeGrafter"/>
</dbReference>
<evidence type="ECO:0000313" key="12">
    <source>
        <dbReference type="EMBL" id="KAG5975959.1"/>
    </source>
</evidence>
<evidence type="ECO:0000256" key="10">
    <source>
        <dbReference type="SAM" id="MobiDB-lite"/>
    </source>
</evidence>
<gene>
    <name evidence="12" type="ORF">E4U56_002998</name>
</gene>
<comment type="caution">
    <text evidence="12">The sequence shown here is derived from an EMBL/GenBank/DDBJ whole genome shotgun (WGS) entry which is preliminary data.</text>
</comment>
<feature type="transmembrane region" description="Helical" evidence="11">
    <location>
        <begin position="149"/>
        <end position="170"/>
    </location>
</feature>
<keyword evidence="4 11" id="KW-0812">Transmembrane</keyword>
<dbReference type="OrthoDB" id="2874149at2759"/>
<keyword evidence="5 11" id="KW-1133">Transmembrane helix</keyword>
<comment type="subcellular location">
    <subcellularLocation>
        <location evidence="1">Membrane</location>
        <topology evidence="1">Multi-pass membrane protein</topology>
    </subcellularLocation>
</comment>
<dbReference type="GO" id="GO:0004932">
    <property type="term" value="F:mating-type factor pheromone receptor activity"/>
    <property type="evidence" value="ECO:0007669"/>
    <property type="project" value="InterPro"/>
</dbReference>
<feature type="transmembrane region" description="Helical" evidence="11">
    <location>
        <begin position="305"/>
        <end position="328"/>
    </location>
</feature>
<evidence type="ECO:0000313" key="13">
    <source>
        <dbReference type="Proteomes" id="UP000784919"/>
    </source>
</evidence>
<dbReference type="CDD" id="cd14966">
    <property type="entry name" value="7tmD_STE3"/>
    <property type="match status" value="1"/>
</dbReference>
<evidence type="ECO:0000256" key="2">
    <source>
        <dbReference type="ARBA" id="ARBA00011085"/>
    </source>
</evidence>
<accession>A0A9P7N051</accession>
<keyword evidence="9" id="KW-0807">Transducer</keyword>
<dbReference type="Pfam" id="PF02076">
    <property type="entry name" value="STE3"/>
    <property type="match status" value="1"/>
</dbReference>
<evidence type="ECO:0000256" key="7">
    <source>
        <dbReference type="ARBA" id="ARBA00023136"/>
    </source>
</evidence>
<dbReference type="GO" id="GO:0005886">
    <property type="term" value="C:plasma membrane"/>
    <property type="evidence" value="ECO:0007669"/>
    <property type="project" value="TreeGrafter"/>
</dbReference>
<reference evidence="12" key="1">
    <citation type="journal article" date="2020" name="bioRxiv">
        <title>Whole genome comparisons of ergot fungi reveals the divergence and evolution of species within the genus Claviceps are the result of varying mechanisms driving genome evolution and host range expansion.</title>
        <authorList>
            <person name="Wyka S.A."/>
            <person name="Mondo S.J."/>
            <person name="Liu M."/>
            <person name="Dettman J."/>
            <person name="Nalam V."/>
            <person name="Broders K.D."/>
        </authorList>
    </citation>
    <scope>NUCLEOTIDE SEQUENCE</scope>
    <source>
        <strain evidence="12">CCC 1102</strain>
    </source>
</reference>
<dbReference type="PANTHER" id="PTHR28097:SF1">
    <property type="entry name" value="PHEROMONE A FACTOR RECEPTOR"/>
    <property type="match status" value="1"/>
</dbReference>